<dbReference type="Proteomes" id="UP001374535">
    <property type="component" value="Chromosome 11"/>
</dbReference>
<proteinExistence type="predicted"/>
<name>A0AAQ3MFI0_VIGMU</name>
<feature type="non-terminal residue" evidence="1">
    <location>
        <position position="130"/>
    </location>
</feature>
<accession>A0AAQ3MFI0</accession>
<evidence type="ECO:0000313" key="1">
    <source>
        <dbReference type="EMBL" id="WVY90172.1"/>
    </source>
</evidence>
<gene>
    <name evidence="1" type="ORF">V8G54_035686</name>
</gene>
<dbReference type="AlphaFoldDB" id="A0AAQ3MFI0"/>
<feature type="non-terminal residue" evidence="1">
    <location>
        <position position="1"/>
    </location>
</feature>
<dbReference type="EMBL" id="CP144690">
    <property type="protein sequence ID" value="WVY90172.1"/>
    <property type="molecule type" value="Genomic_DNA"/>
</dbReference>
<organism evidence="1 2">
    <name type="scientific">Vigna mungo</name>
    <name type="common">Black gram</name>
    <name type="synonym">Phaseolus mungo</name>
    <dbReference type="NCBI Taxonomy" id="3915"/>
    <lineage>
        <taxon>Eukaryota</taxon>
        <taxon>Viridiplantae</taxon>
        <taxon>Streptophyta</taxon>
        <taxon>Embryophyta</taxon>
        <taxon>Tracheophyta</taxon>
        <taxon>Spermatophyta</taxon>
        <taxon>Magnoliopsida</taxon>
        <taxon>eudicotyledons</taxon>
        <taxon>Gunneridae</taxon>
        <taxon>Pentapetalae</taxon>
        <taxon>rosids</taxon>
        <taxon>fabids</taxon>
        <taxon>Fabales</taxon>
        <taxon>Fabaceae</taxon>
        <taxon>Papilionoideae</taxon>
        <taxon>50 kb inversion clade</taxon>
        <taxon>NPAAA clade</taxon>
        <taxon>indigoferoid/millettioid clade</taxon>
        <taxon>Phaseoleae</taxon>
        <taxon>Vigna</taxon>
    </lineage>
</organism>
<sequence length="130" mass="15727">RLLIHQEPCTPTTTTICQNICPTFFFLYNHIKKVLHSHINSFLFFSFWYCSLILQYMPLHNVPKTWIESKLKPHLSLSFVLSDNHFYNREIRSTQFEQRQLIFLSKNFYESINELSLLFNLKTYSRLLLF</sequence>
<protein>
    <submittedName>
        <fullName evidence="1">Uncharacterized protein</fullName>
    </submittedName>
</protein>
<keyword evidence="2" id="KW-1185">Reference proteome</keyword>
<reference evidence="1 2" key="1">
    <citation type="journal article" date="2023" name="Life. Sci Alliance">
        <title>Evolutionary insights into 3D genome organization and epigenetic landscape of Vigna mungo.</title>
        <authorList>
            <person name="Junaid A."/>
            <person name="Singh B."/>
            <person name="Bhatia S."/>
        </authorList>
    </citation>
    <scope>NUCLEOTIDE SEQUENCE [LARGE SCALE GENOMIC DNA]</scope>
    <source>
        <strain evidence="1">Urdbean</strain>
    </source>
</reference>
<evidence type="ECO:0000313" key="2">
    <source>
        <dbReference type="Proteomes" id="UP001374535"/>
    </source>
</evidence>